<evidence type="ECO:0000313" key="2">
    <source>
        <dbReference type="EMBL" id="SDD46288.1"/>
    </source>
</evidence>
<keyword evidence="3" id="KW-1185">Reference proteome</keyword>
<evidence type="ECO:0000313" key="3">
    <source>
        <dbReference type="Proteomes" id="UP000199417"/>
    </source>
</evidence>
<proteinExistence type="predicted"/>
<dbReference type="STRING" id="168276.SAMN05444580_104336"/>
<dbReference type="Proteomes" id="UP000199417">
    <property type="component" value="Unassembled WGS sequence"/>
</dbReference>
<organism evidence="2 3">
    <name type="scientific">Rhodococcus tukisamuensis</name>
    <dbReference type="NCBI Taxonomy" id="168276"/>
    <lineage>
        <taxon>Bacteria</taxon>
        <taxon>Bacillati</taxon>
        <taxon>Actinomycetota</taxon>
        <taxon>Actinomycetes</taxon>
        <taxon>Mycobacteriales</taxon>
        <taxon>Nocardiaceae</taxon>
        <taxon>Rhodococcus</taxon>
    </lineage>
</organism>
<accession>A0A1G6UYC1</accession>
<sequence>MWSELRRGWDTVLNPVKTEEQNQIRPVSPPPPEPVGDQPAPAPNTVGTAPAPVEVGAPGSAGPITLVTATPANGECRAGGSCVIRVDVHLDPATSVGAVTWALTVYDRCSGQVRTNGDVSQPVQSGTHQVYGIGRTDLPPGTALAVAAITSAPATAASEPLLVPSENAVC</sequence>
<dbReference type="AlphaFoldDB" id="A0A1G6UYC1"/>
<name>A0A1G6UYC1_9NOCA</name>
<dbReference type="EMBL" id="FNAB01000004">
    <property type="protein sequence ID" value="SDD46288.1"/>
    <property type="molecule type" value="Genomic_DNA"/>
</dbReference>
<feature type="region of interest" description="Disordered" evidence="1">
    <location>
        <begin position="1"/>
        <end position="50"/>
    </location>
</feature>
<protein>
    <submittedName>
        <fullName evidence="2">Uncharacterized protein</fullName>
    </submittedName>
</protein>
<gene>
    <name evidence="2" type="ORF">SAMN05444580_104336</name>
</gene>
<evidence type="ECO:0000256" key="1">
    <source>
        <dbReference type="SAM" id="MobiDB-lite"/>
    </source>
</evidence>
<reference evidence="2 3" key="1">
    <citation type="submission" date="2016-10" db="EMBL/GenBank/DDBJ databases">
        <authorList>
            <person name="de Groot N.N."/>
        </authorList>
    </citation>
    <scope>NUCLEOTIDE SEQUENCE [LARGE SCALE GENOMIC DNA]</scope>
    <source>
        <strain evidence="2 3">JCM 11308</strain>
    </source>
</reference>